<keyword evidence="3" id="KW-1185">Reference proteome</keyword>
<dbReference type="EMBL" id="MU839830">
    <property type="protein sequence ID" value="KAK1757702.1"/>
    <property type="molecule type" value="Genomic_DNA"/>
</dbReference>
<dbReference type="Proteomes" id="UP001239445">
    <property type="component" value="Unassembled WGS sequence"/>
</dbReference>
<sequence length="228" mass="25738">MHTRQPMGGAMCNASVECGRLPGRLQGSIGSWALSKEMMLLAVSLSLPGHCPLRHAKQYLPMAVVAPDISRRYCSATMQFVDNPACRREWVGRESFRSLLDDLEDPCPSMPGCIRRSRSTHIRHIVTSPLRDRPSRLAFLFRPRWHARSVTARIPDQKWTSHVGEAEKENLLDRPWLTTFACLRDGQPAQHQLRSHEPITNRGRHRPTPGRPGSTLLRVIAGKDAAER</sequence>
<comment type="caution">
    <text evidence="2">The sequence shown here is derived from an EMBL/GenBank/DDBJ whole genome shotgun (WGS) entry which is preliminary data.</text>
</comment>
<proteinExistence type="predicted"/>
<organism evidence="2 3">
    <name type="scientific">Echria macrotheca</name>
    <dbReference type="NCBI Taxonomy" id="438768"/>
    <lineage>
        <taxon>Eukaryota</taxon>
        <taxon>Fungi</taxon>
        <taxon>Dikarya</taxon>
        <taxon>Ascomycota</taxon>
        <taxon>Pezizomycotina</taxon>
        <taxon>Sordariomycetes</taxon>
        <taxon>Sordariomycetidae</taxon>
        <taxon>Sordariales</taxon>
        <taxon>Schizotheciaceae</taxon>
        <taxon>Echria</taxon>
    </lineage>
</organism>
<name>A0AAJ0BIX6_9PEZI</name>
<gene>
    <name evidence="2" type="ORF">QBC47DRAFT_163908</name>
</gene>
<accession>A0AAJ0BIX6</accession>
<evidence type="ECO:0000313" key="2">
    <source>
        <dbReference type="EMBL" id="KAK1757702.1"/>
    </source>
</evidence>
<evidence type="ECO:0000256" key="1">
    <source>
        <dbReference type="SAM" id="MobiDB-lite"/>
    </source>
</evidence>
<evidence type="ECO:0000313" key="3">
    <source>
        <dbReference type="Proteomes" id="UP001239445"/>
    </source>
</evidence>
<reference evidence="2" key="1">
    <citation type="submission" date="2023-06" db="EMBL/GenBank/DDBJ databases">
        <title>Genome-scale phylogeny and comparative genomics of the fungal order Sordariales.</title>
        <authorList>
            <consortium name="Lawrence Berkeley National Laboratory"/>
            <person name="Hensen N."/>
            <person name="Bonometti L."/>
            <person name="Westerberg I."/>
            <person name="Brannstrom I.O."/>
            <person name="Guillou S."/>
            <person name="Cros-Aarteil S."/>
            <person name="Calhoun S."/>
            <person name="Haridas S."/>
            <person name="Kuo A."/>
            <person name="Mondo S."/>
            <person name="Pangilinan J."/>
            <person name="Riley R."/>
            <person name="Labutti K."/>
            <person name="Andreopoulos B."/>
            <person name="Lipzen A."/>
            <person name="Chen C."/>
            <person name="Yanf M."/>
            <person name="Daum C."/>
            <person name="Ng V."/>
            <person name="Clum A."/>
            <person name="Steindorff A."/>
            <person name="Ohm R."/>
            <person name="Martin F."/>
            <person name="Silar P."/>
            <person name="Natvig D."/>
            <person name="Lalanne C."/>
            <person name="Gautier V."/>
            <person name="Ament-Velasquez S.L."/>
            <person name="Kruys A."/>
            <person name="Hutchinson M.I."/>
            <person name="Powell A.J."/>
            <person name="Barry K."/>
            <person name="Miller A.N."/>
            <person name="Grigoriev I.V."/>
            <person name="Debuchy R."/>
            <person name="Gladieux P."/>
            <person name="Thoren M.H."/>
            <person name="Johannesson H."/>
        </authorList>
    </citation>
    <scope>NUCLEOTIDE SEQUENCE</scope>
    <source>
        <strain evidence="2">PSN4</strain>
    </source>
</reference>
<feature type="region of interest" description="Disordered" evidence="1">
    <location>
        <begin position="189"/>
        <end position="215"/>
    </location>
</feature>
<dbReference type="AlphaFoldDB" id="A0AAJ0BIX6"/>
<protein>
    <submittedName>
        <fullName evidence="2">Uncharacterized protein</fullName>
    </submittedName>
</protein>